<dbReference type="EMBL" id="CGIH01000027">
    <property type="protein sequence ID" value="CFX66903.1"/>
    <property type="molecule type" value="Genomic_DNA"/>
</dbReference>
<feature type="binding site" evidence="2">
    <location>
        <position position="72"/>
    </location>
    <ligand>
        <name>substrate</name>
    </ligand>
</feature>
<feature type="active site" evidence="2">
    <location>
        <position position="23"/>
    </location>
</feature>
<evidence type="ECO:0000256" key="1">
    <source>
        <dbReference type="ARBA" id="ARBA00022679"/>
    </source>
</evidence>
<keyword evidence="2" id="KW-0460">Magnesium</keyword>
<dbReference type="PANTHER" id="PTHR10291">
    <property type="entry name" value="DEHYDRODOLICHYL DIPHOSPHATE SYNTHASE FAMILY MEMBER"/>
    <property type="match status" value="1"/>
</dbReference>
<feature type="binding site" evidence="2">
    <location>
        <position position="40"/>
    </location>
    <ligand>
        <name>substrate</name>
    </ligand>
</feature>
<comment type="function">
    <text evidence="2">Catalyzes the condensation of isopentenyl diphosphate (IPP) with allylic pyrophosphates generating different type of terpenoids.</text>
</comment>
<dbReference type="EC" id="2.5.1.-" evidence="2"/>
<feature type="binding site" evidence="2">
    <location>
        <begin position="24"/>
        <end position="27"/>
    </location>
    <ligand>
        <name>substrate</name>
    </ligand>
</feature>
<dbReference type="InterPro" id="IPR001441">
    <property type="entry name" value="UPP_synth-like"/>
</dbReference>
<keyword evidence="4" id="KW-1185">Reference proteome</keyword>
<gene>
    <name evidence="3" type="ORF">1608</name>
</gene>
<feature type="binding site" evidence="2">
    <location>
        <position position="28"/>
    </location>
    <ligand>
        <name>substrate</name>
    </ligand>
</feature>
<protein>
    <recommendedName>
        <fullName evidence="2">Isoprenyl transferase</fullName>
        <ecNumber evidence="2">2.5.1.-</ecNumber>
    </recommendedName>
</protein>
<comment type="similarity">
    <text evidence="2">Belongs to the UPP synthase family.</text>
</comment>
<dbReference type="PANTHER" id="PTHR10291:SF0">
    <property type="entry name" value="DEHYDRODOLICHYL DIPHOSPHATE SYNTHASE 2"/>
    <property type="match status" value="1"/>
</dbReference>
<feature type="binding site" evidence="2">
    <location>
        <begin position="68"/>
        <end position="70"/>
    </location>
    <ligand>
        <name>substrate</name>
    </ligand>
</feature>
<feature type="binding site" evidence="2">
    <location>
        <position position="210"/>
    </location>
    <ligand>
        <name>Mg(2+)</name>
        <dbReference type="ChEBI" id="CHEBI:18420"/>
    </ligand>
</feature>
<dbReference type="NCBIfam" id="NF011405">
    <property type="entry name" value="PRK14830.1"/>
    <property type="match status" value="1"/>
</dbReference>
<proteinExistence type="inferred from homology"/>
<dbReference type="InterPro" id="IPR036424">
    <property type="entry name" value="UPP_synth-like_sf"/>
</dbReference>
<dbReference type="FunFam" id="3.40.1180.10:FF:000001">
    <property type="entry name" value="(2E,6E)-farnesyl-diphosphate-specific ditrans,polycis-undecaprenyl-diphosphate synthase"/>
    <property type="match status" value="1"/>
</dbReference>
<dbReference type="OrthoDB" id="4191603at2"/>
<evidence type="ECO:0000313" key="4">
    <source>
        <dbReference type="Proteomes" id="UP000045545"/>
    </source>
</evidence>
<dbReference type="AlphaFoldDB" id="A0A0E3W3A3"/>
<feature type="binding site" evidence="2">
    <location>
        <position position="23"/>
    </location>
    <ligand>
        <name>Mg(2+)</name>
        <dbReference type="ChEBI" id="CHEBI:18420"/>
    </ligand>
</feature>
<accession>A0A0E3W3A3</accession>
<dbReference type="GO" id="GO:0016094">
    <property type="term" value="P:polyprenol biosynthetic process"/>
    <property type="evidence" value="ECO:0007669"/>
    <property type="project" value="TreeGrafter"/>
</dbReference>
<dbReference type="STRING" id="690567.1608"/>
<dbReference type="GO" id="GO:0045547">
    <property type="term" value="F:ditrans,polycis-polyprenyl diphosphate synthase [(2E,6E)-farnesyl diphosphate specific] activity"/>
    <property type="evidence" value="ECO:0007669"/>
    <property type="project" value="TreeGrafter"/>
</dbReference>
<feature type="binding site" evidence="2">
    <location>
        <position position="74"/>
    </location>
    <ligand>
        <name>substrate</name>
    </ligand>
</feature>
<dbReference type="GO" id="GO:0000287">
    <property type="term" value="F:magnesium ion binding"/>
    <property type="evidence" value="ECO:0007669"/>
    <property type="project" value="UniProtKB-UniRule"/>
</dbReference>
<comment type="subunit">
    <text evidence="2">Homodimer.</text>
</comment>
<name>A0A0E3W3A3_9FIRM</name>
<comment type="cofactor">
    <cofactor evidence="2">
        <name>Mg(2+)</name>
        <dbReference type="ChEBI" id="CHEBI:18420"/>
    </cofactor>
    <text evidence="2">Binds 2 magnesium ions per subunit.</text>
</comment>
<dbReference type="PROSITE" id="PS01066">
    <property type="entry name" value="UPP_SYNTHASE"/>
    <property type="match status" value="1"/>
</dbReference>
<evidence type="ECO:0000256" key="2">
    <source>
        <dbReference type="HAMAP-Rule" id="MF_01139"/>
    </source>
</evidence>
<dbReference type="SUPFAM" id="SSF64005">
    <property type="entry name" value="Undecaprenyl diphosphate synthase"/>
    <property type="match status" value="1"/>
</dbReference>
<dbReference type="Pfam" id="PF01255">
    <property type="entry name" value="Prenyltransf"/>
    <property type="match status" value="1"/>
</dbReference>
<dbReference type="HAMAP" id="MF_01139">
    <property type="entry name" value="ISPT"/>
    <property type="match status" value="1"/>
</dbReference>
<dbReference type="Proteomes" id="UP000045545">
    <property type="component" value="Unassembled WGS sequence"/>
</dbReference>
<feature type="binding site" evidence="2">
    <location>
        <position position="36"/>
    </location>
    <ligand>
        <name>substrate</name>
    </ligand>
</feature>
<organism evidence="3 4">
    <name type="scientific">Syntrophomonas zehnderi OL-4</name>
    <dbReference type="NCBI Taxonomy" id="690567"/>
    <lineage>
        <taxon>Bacteria</taxon>
        <taxon>Bacillati</taxon>
        <taxon>Bacillota</taxon>
        <taxon>Clostridia</taxon>
        <taxon>Eubacteriales</taxon>
        <taxon>Syntrophomonadaceae</taxon>
        <taxon>Syntrophomonas</taxon>
    </lineage>
</organism>
<dbReference type="Gene3D" id="3.40.1180.10">
    <property type="entry name" value="Decaprenyl diphosphate synthase-like"/>
    <property type="match status" value="1"/>
</dbReference>
<dbReference type="InterPro" id="IPR018520">
    <property type="entry name" value="UPP_synth-like_CS"/>
</dbReference>
<feature type="binding site" evidence="2">
    <location>
        <position position="191"/>
    </location>
    <ligand>
        <name>substrate</name>
    </ligand>
</feature>
<feature type="active site" description="Proton acceptor" evidence="2">
    <location>
        <position position="71"/>
    </location>
</feature>
<dbReference type="CDD" id="cd00475">
    <property type="entry name" value="Cis_IPPS"/>
    <property type="match status" value="1"/>
</dbReference>
<sequence length="249" mass="28465">MANSTRDIVDIERLPQHVAIIMDGNGRWAKKRFMPRTMGHRAGMASLKKTVQACNELGIPILTVFAFSTENWKRPQSEVDYLMQLLIEFLHKEINELHAKNVRIKMFGDYKTIPPECQVEIKQAIDLTSNNNGLRFNIALNYGARQEIIDAAKKLALKIQNQEIAVSDLDEEIFSGLLYTGGMPDPDLLIRTAGEMRVSNFLLWQIAYAELVVTNTLWPDFTPQDLRDAIIEYQKRDRKFGGLLNRQDG</sequence>
<evidence type="ECO:0000313" key="3">
    <source>
        <dbReference type="EMBL" id="CFX66903.1"/>
    </source>
</evidence>
<dbReference type="NCBIfam" id="TIGR00055">
    <property type="entry name" value="uppS"/>
    <property type="match status" value="1"/>
</dbReference>
<feature type="binding site" evidence="2">
    <location>
        <begin position="197"/>
        <end position="199"/>
    </location>
    <ligand>
        <name>substrate</name>
    </ligand>
</feature>
<reference evidence="3 4" key="1">
    <citation type="submission" date="2015-03" db="EMBL/GenBank/DDBJ databases">
        <authorList>
            <person name="Murphy D."/>
        </authorList>
    </citation>
    <scope>NUCLEOTIDE SEQUENCE [LARGE SCALE GENOMIC DNA]</scope>
    <source>
        <strain evidence="3 4">OL-4</strain>
    </source>
</reference>
<dbReference type="RefSeq" id="WP_046497441.1">
    <property type="nucleotide sequence ID" value="NZ_CGIH01000027.1"/>
</dbReference>
<keyword evidence="1 2" id="KW-0808">Transferase</keyword>
<keyword evidence="2" id="KW-0479">Metal-binding</keyword>